<evidence type="ECO:0000256" key="4">
    <source>
        <dbReference type="ARBA" id="ARBA00023125"/>
    </source>
</evidence>
<evidence type="ECO:0000313" key="9">
    <source>
        <dbReference type="Proteomes" id="UP000654913"/>
    </source>
</evidence>
<dbReference type="GO" id="GO:0003677">
    <property type="term" value="F:DNA binding"/>
    <property type="evidence" value="ECO:0007669"/>
    <property type="project" value="UniProtKB-KW"/>
</dbReference>
<dbReference type="PROSITE" id="PS50048">
    <property type="entry name" value="ZN2_CY6_FUNGAL_2"/>
    <property type="match status" value="1"/>
</dbReference>
<dbReference type="Pfam" id="PF04082">
    <property type="entry name" value="Fungal_trans"/>
    <property type="match status" value="1"/>
</dbReference>
<dbReference type="GeneID" id="64978027"/>
<organism evidence="8 9">
    <name type="scientific">Aspergillus puulaauensis</name>
    <dbReference type="NCBI Taxonomy" id="1220207"/>
    <lineage>
        <taxon>Eukaryota</taxon>
        <taxon>Fungi</taxon>
        <taxon>Dikarya</taxon>
        <taxon>Ascomycota</taxon>
        <taxon>Pezizomycotina</taxon>
        <taxon>Eurotiomycetes</taxon>
        <taxon>Eurotiomycetidae</taxon>
        <taxon>Eurotiales</taxon>
        <taxon>Aspergillaceae</taxon>
        <taxon>Aspergillus</taxon>
    </lineage>
</organism>
<evidence type="ECO:0000259" key="7">
    <source>
        <dbReference type="PROSITE" id="PS50048"/>
    </source>
</evidence>
<reference evidence="8" key="1">
    <citation type="submission" date="2021-01" db="EMBL/GenBank/DDBJ databases">
        <authorList>
            <consortium name="Aspergillus puulaauensis MK2 genome sequencing consortium"/>
            <person name="Kazuki M."/>
            <person name="Futagami T."/>
        </authorList>
    </citation>
    <scope>NUCLEOTIDE SEQUENCE</scope>
    <source>
        <strain evidence="8">MK2</strain>
    </source>
</reference>
<dbReference type="Gene3D" id="4.10.240.10">
    <property type="entry name" value="Zn(2)-C6 fungal-type DNA-binding domain"/>
    <property type="match status" value="1"/>
</dbReference>
<dbReference type="SMART" id="SM00066">
    <property type="entry name" value="GAL4"/>
    <property type="match status" value="1"/>
</dbReference>
<evidence type="ECO:0000256" key="1">
    <source>
        <dbReference type="ARBA" id="ARBA00004123"/>
    </source>
</evidence>
<dbReference type="CDD" id="cd00067">
    <property type="entry name" value="GAL4"/>
    <property type="match status" value="1"/>
</dbReference>
<dbReference type="PANTHER" id="PTHR31001:SF50">
    <property type="entry name" value="ZN(II)2CYS6 TRANSCRIPTION FACTOR (EUROFUNG)"/>
    <property type="match status" value="1"/>
</dbReference>
<dbReference type="InterPro" id="IPR036864">
    <property type="entry name" value="Zn2-C6_fun-type_DNA-bd_sf"/>
</dbReference>
<dbReference type="CDD" id="cd12148">
    <property type="entry name" value="fungal_TF_MHR"/>
    <property type="match status" value="1"/>
</dbReference>
<dbReference type="EMBL" id="AP024448">
    <property type="protein sequence ID" value="BCS28030.1"/>
    <property type="molecule type" value="Genomic_DNA"/>
</dbReference>
<sequence length="727" mass="82559">MQNALTPPASRSPELQQLSCTSCRHRKVRCNRRDPCLNCVKTGITCVFPEPARNLRKIRESPRTDLGYRLRRLEDLVRDLRNPMYSDADAVRSTAARSGQTTTIEKCPYLDTDPRVVPRKQGTPEEFGRLVVDHGCGRYISNRLWASLSDQIDELHELLEPSYRSVGEYLSPDSSPPSNYHQNDCFLFGFNSVAHSLANYHPSARQISVLWHKYEQNVAPLVMVLHPETVNLAFQCYQVCPDVLDEVSECLLFAVYFSAAVSMSADECLVEFEDSREAVTSHFRFALEQGLAKAGLTTSKNLNLLQAAVLYLKGLRGLGETRFAWTMTPLVIRLATGLGLHRDGSAFGLEPFEVEMRRRVWWCICILDVQTAEDQGTDPMLHDVFYDTRLPLNINDEDVGPFRKDLPQERFGYTELTYFLLQCEVALATRRLTYHLAGSPCPALQSIEERESLVENLDRRLNERYICHLNANSALQWVCIKFVRISVAKLTLIIHQPLDKGQKIASFPSDVRDKIICHAIEMIELSHTMQMDARLSRWKWEFQTQIPWHAFAFVLSEMCYGRENSTIERAWPSISLIFKEWQKDATSQSRTIWRPLSKLMVRAAYCQSRQDGEGLTRRFPRPPDSQSHNTNSWDLAGDMFPSLDPILQGSYASVMCSPFPNADPHPTNSRDGETLGDCGVSCGFDSDMAGRQVLPRQLNDVPRFLSTARSVSRSNAGQHWHSPPATG</sequence>
<evidence type="ECO:0000256" key="2">
    <source>
        <dbReference type="ARBA" id="ARBA00022723"/>
    </source>
</evidence>
<name>A0A7R8ASR4_9EURO</name>
<accession>A0A7R8ASR4</accession>
<dbReference type="InterPro" id="IPR050613">
    <property type="entry name" value="Sec_Metabolite_Reg"/>
</dbReference>
<evidence type="ECO:0000256" key="3">
    <source>
        <dbReference type="ARBA" id="ARBA00023015"/>
    </source>
</evidence>
<evidence type="ECO:0000256" key="5">
    <source>
        <dbReference type="ARBA" id="ARBA00023163"/>
    </source>
</evidence>
<comment type="subcellular location">
    <subcellularLocation>
        <location evidence="1">Nucleus</location>
    </subcellularLocation>
</comment>
<protein>
    <recommendedName>
        <fullName evidence="7">Zn(2)-C6 fungal-type domain-containing protein</fullName>
    </recommendedName>
</protein>
<dbReference type="RefSeq" id="XP_041560216.1">
    <property type="nucleotide sequence ID" value="XM_041694380.1"/>
</dbReference>
<dbReference type="PROSITE" id="PS00463">
    <property type="entry name" value="ZN2_CY6_FUNGAL_1"/>
    <property type="match status" value="1"/>
</dbReference>
<dbReference type="Proteomes" id="UP000654913">
    <property type="component" value="Chromosome 6"/>
</dbReference>
<keyword evidence="6" id="KW-0539">Nucleus</keyword>
<dbReference type="InterPro" id="IPR007219">
    <property type="entry name" value="XnlR_reg_dom"/>
</dbReference>
<dbReference type="GO" id="GO:0006351">
    <property type="term" value="P:DNA-templated transcription"/>
    <property type="evidence" value="ECO:0007669"/>
    <property type="project" value="InterPro"/>
</dbReference>
<dbReference type="InterPro" id="IPR001138">
    <property type="entry name" value="Zn2Cys6_DnaBD"/>
</dbReference>
<dbReference type="KEGG" id="apuu:APUU_61078A"/>
<gene>
    <name evidence="8" type="ORF">APUU_61078A</name>
</gene>
<dbReference type="Pfam" id="PF00172">
    <property type="entry name" value="Zn_clus"/>
    <property type="match status" value="1"/>
</dbReference>
<dbReference type="GO" id="GO:0005634">
    <property type="term" value="C:nucleus"/>
    <property type="evidence" value="ECO:0007669"/>
    <property type="project" value="UniProtKB-SubCell"/>
</dbReference>
<evidence type="ECO:0000313" key="8">
    <source>
        <dbReference type="EMBL" id="BCS28030.1"/>
    </source>
</evidence>
<dbReference type="SUPFAM" id="SSF57701">
    <property type="entry name" value="Zn2/Cys6 DNA-binding domain"/>
    <property type="match status" value="1"/>
</dbReference>
<dbReference type="OrthoDB" id="435881at2759"/>
<reference evidence="8" key="2">
    <citation type="submission" date="2021-02" db="EMBL/GenBank/DDBJ databases">
        <title>Aspergillus puulaauensis MK2 genome sequence.</title>
        <authorList>
            <person name="Futagami T."/>
            <person name="Mori K."/>
            <person name="Kadooka C."/>
            <person name="Tanaka T."/>
        </authorList>
    </citation>
    <scope>NUCLEOTIDE SEQUENCE</scope>
    <source>
        <strain evidence="8">MK2</strain>
    </source>
</reference>
<keyword evidence="4" id="KW-0238">DNA-binding</keyword>
<keyword evidence="9" id="KW-1185">Reference proteome</keyword>
<keyword evidence="3" id="KW-0805">Transcription regulation</keyword>
<dbReference type="AlphaFoldDB" id="A0A7R8ASR4"/>
<proteinExistence type="predicted"/>
<dbReference type="SMART" id="SM00906">
    <property type="entry name" value="Fungal_trans"/>
    <property type="match status" value="1"/>
</dbReference>
<dbReference type="GO" id="GO:0000981">
    <property type="term" value="F:DNA-binding transcription factor activity, RNA polymerase II-specific"/>
    <property type="evidence" value="ECO:0007669"/>
    <property type="project" value="InterPro"/>
</dbReference>
<dbReference type="GO" id="GO:0008270">
    <property type="term" value="F:zinc ion binding"/>
    <property type="evidence" value="ECO:0007669"/>
    <property type="project" value="InterPro"/>
</dbReference>
<evidence type="ECO:0000256" key="6">
    <source>
        <dbReference type="ARBA" id="ARBA00023242"/>
    </source>
</evidence>
<feature type="domain" description="Zn(2)-C6 fungal-type" evidence="7">
    <location>
        <begin position="19"/>
        <end position="48"/>
    </location>
</feature>
<keyword evidence="5" id="KW-0804">Transcription</keyword>
<dbReference type="PANTHER" id="PTHR31001">
    <property type="entry name" value="UNCHARACTERIZED TRANSCRIPTIONAL REGULATORY PROTEIN"/>
    <property type="match status" value="1"/>
</dbReference>
<keyword evidence="2" id="KW-0479">Metal-binding</keyword>